<name>A0A1M6QN64_REIAG</name>
<accession>A0A1M6QN64</accession>
<dbReference type="Pfam" id="PF13585">
    <property type="entry name" value="CHU_C"/>
    <property type="match status" value="1"/>
</dbReference>
<keyword evidence="3" id="KW-1185">Reference proteome</keyword>
<dbReference type="Gene3D" id="4.10.1080.10">
    <property type="entry name" value="TSP type-3 repeat"/>
    <property type="match status" value="1"/>
</dbReference>
<dbReference type="Gene3D" id="2.60.40.2810">
    <property type="match status" value="1"/>
</dbReference>
<gene>
    <name evidence="2" type="ORF">SAMN04488028_103395</name>
</gene>
<evidence type="ECO:0000313" key="3">
    <source>
        <dbReference type="Proteomes" id="UP000184474"/>
    </source>
</evidence>
<dbReference type="Proteomes" id="UP000184474">
    <property type="component" value="Unassembled WGS sequence"/>
</dbReference>
<dbReference type="SUPFAM" id="SSF103647">
    <property type="entry name" value="TSP type-3 repeat"/>
    <property type="match status" value="1"/>
</dbReference>
<sequence length="443" mass="46938">TETATPASGTLGTFTDGNTYPVVATVTDGAGNTATDASTDELVIMIGSNENPIAVDDNISTPEDVAVTVDVLANDSDPDADLLTVSSASSETGTVVINTDGTLTVTPPADFIGEIVVTYEVSDGRGGTAIATVTVTVEEDRSLDISMEELCINDVPYVDYEVTAIGFDPTGLVALVEWIDVNGNVVQTQSNQPLSGILLWPGAEVDANGNGVNWPGWDFVDGTWIQVEDGLRNNMSVRISVNPENTLSVSYPPATPACAAQPNNPFDEMDTDGDGIVDLDEDINGDGNPDNDDTDSDGVPDYLDEDDDGDGLLSIDEDTNEDGDFTNDDCDEDGVPNYLDADQCEFPAKVLNNVISSSSPAPYNSLQIENIEDFPNNSVQVFNRWGNKVWETKGYDNNDNAFFGLADGSGILGTSGSLPVGTYFYIVDLGTGEKLLKGFVRVE</sequence>
<dbReference type="EMBL" id="FRAA01000003">
    <property type="protein sequence ID" value="SHK21598.1"/>
    <property type="molecule type" value="Genomic_DNA"/>
</dbReference>
<dbReference type="RefSeq" id="WP_170863783.1">
    <property type="nucleotide sequence ID" value="NZ_FRAA01000003.1"/>
</dbReference>
<feature type="region of interest" description="Disordered" evidence="1">
    <location>
        <begin position="248"/>
        <end position="336"/>
    </location>
</feature>
<dbReference type="PANTHER" id="PTHR34720">
    <property type="entry name" value="MICROCYSTIN DEPENDENT PROTEIN"/>
    <property type="match status" value="1"/>
</dbReference>
<dbReference type="STRING" id="156994.SAMN04488028_103395"/>
<feature type="compositionally biased region" description="Acidic residues" evidence="1">
    <location>
        <begin position="267"/>
        <end position="334"/>
    </location>
</feature>
<dbReference type="GO" id="GO:0005509">
    <property type="term" value="F:calcium ion binding"/>
    <property type="evidence" value="ECO:0007669"/>
    <property type="project" value="InterPro"/>
</dbReference>
<evidence type="ECO:0000256" key="1">
    <source>
        <dbReference type="SAM" id="MobiDB-lite"/>
    </source>
</evidence>
<dbReference type="PANTHER" id="PTHR34720:SF9">
    <property type="entry name" value="BLR4714 PROTEIN"/>
    <property type="match status" value="1"/>
</dbReference>
<protein>
    <submittedName>
        <fullName evidence="2">C-terminal domain of CHU protein family protein</fullName>
    </submittedName>
</protein>
<dbReference type="Pfam" id="PF17963">
    <property type="entry name" value="Big_9"/>
    <property type="match status" value="1"/>
</dbReference>
<dbReference type="InterPro" id="IPR028974">
    <property type="entry name" value="TSP_type-3_rpt"/>
</dbReference>
<dbReference type="AlphaFoldDB" id="A0A1M6QN64"/>
<proteinExistence type="predicted"/>
<organism evidence="2 3">
    <name type="scientific">Reichenbachiella agariperforans</name>
    <dbReference type="NCBI Taxonomy" id="156994"/>
    <lineage>
        <taxon>Bacteria</taxon>
        <taxon>Pseudomonadati</taxon>
        <taxon>Bacteroidota</taxon>
        <taxon>Cytophagia</taxon>
        <taxon>Cytophagales</taxon>
        <taxon>Reichenbachiellaceae</taxon>
        <taxon>Reichenbachiella</taxon>
    </lineage>
</organism>
<evidence type="ECO:0000313" key="2">
    <source>
        <dbReference type="EMBL" id="SHK21598.1"/>
    </source>
</evidence>
<feature type="non-terminal residue" evidence="2">
    <location>
        <position position="1"/>
    </location>
</feature>
<reference evidence="3" key="1">
    <citation type="submission" date="2016-11" db="EMBL/GenBank/DDBJ databases">
        <authorList>
            <person name="Varghese N."/>
            <person name="Submissions S."/>
        </authorList>
    </citation>
    <scope>NUCLEOTIDE SEQUENCE [LARGE SCALE GENOMIC DNA]</scope>
    <source>
        <strain evidence="3">DSM 26134</strain>
    </source>
</reference>